<name>A0A7W8EH27_9ACTN</name>
<keyword evidence="2" id="KW-1185">Reference proteome</keyword>
<gene>
    <name evidence="1" type="ORF">HNR40_004589</name>
</gene>
<dbReference type="AlphaFoldDB" id="A0A7W8EH27"/>
<proteinExistence type="predicted"/>
<dbReference type="Pfam" id="PF13433">
    <property type="entry name" value="Peripla_BP_5"/>
    <property type="match status" value="1"/>
</dbReference>
<dbReference type="EMBL" id="JACHIN010000006">
    <property type="protein sequence ID" value="MBB5079103.1"/>
    <property type="molecule type" value="Genomic_DNA"/>
</dbReference>
<organism evidence="1 2">
    <name type="scientific">Nonomuraea endophytica</name>
    <dbReference type="NCBI Taxonomy" id="714136"/>
    <lineage>
        <taxon>Bacteria</taxon>
        <taxon>Bacillati</taxon>
        <taxon>Actinomycetota</taxon>
        <taxon>Actinomycetes</taxon>
        <taxon>Streptosporangiales</taxon>
        <taxon>Streptosporangiaceae</taxon>
        <taxon>Nonomuraea</taxon>
    </lineage>
</organism>
<evidence type="ECO:0000313" key="2">
    <source>
        <dbReference type="Proteomes" id="UP000568380"/>
    </source>
</evidence>
<comment type="caution">
    <text evidence="1">The sequence shown here is derived from an EMBL/GenBank/DDBJ whole genome shotgun (WGS) entry which is preliminary data.</text>
</comment>
<protein>
    <submittedName>
        <fullName evidence="1">Uncharacterized protein</fullName>
    </submittedName>
</protein>
<evidence type="ECO:0000313" key="1">
    <source>
        <dbReference type="EMBL" id="MBB5079103.1"/>
    </source>
</evidence>
<dbReference type="Proteomes" id="UP000568380">
    <property type="component" value="Unassembled WGS sequence"/>
</dbReference>
<reference evidence="1 2" key="1">
    <citation type="submission" date="2020-08" db="EMBL/GenBank/DDBJ databases">
        <title>Genomic Encyclopedia of Type Strains, Phase IV (KMG-IV): sequencing the most valuable type-strain genomes for metagenomic binning, comparative biology and taxonomic classification.</title>
        <authorList>
            <person name="Goeker M."/>
        </authorList>
    </citation>
    <scope>NUCLEOTIDE SEQUENCE [LARGE SCALE GENOMIC DNA]</scope>
    <source>
        <strain evidence="1 2">DSM 45385</strain>
    </source>
</reference>
<sequence length="65" mass="8210">MDEENRHLWRTVRIGRIRPDRQFDIVWTSEVAIRPHPYPVFRTRREWLDLLQALYTSWGNRWFRN</sequence>
<accession>A0A7W8EH27</accession>